<proteinExistence type="predicted"/>
<evidence type="ECO:0000259" key="1">
    <source>
        <dbReference type="PROSITE" id="PS50990"/>
    </source>
</evidence>
<name>A0ABX2GBS7_9FIRM</name>
<gene>
    <name evidence="2" type="ORF">G5B05_05075</name>
</gene>
<evidence type="ECO:0000313" key="2">
    <source>
        <dbReference type="EMBL" id="NSE15791.1"/>
    </source>
</evidence>
<dbReference type="Pfam" id="PF13529">
    <property type="entry name" value="Peptidase_C39_2"/>
    <property type="match status" value="1"/>
</dbReference>
<feature type="domain" description="Peptidase C39" evidence="1">
    <location>
        <begin position="139"/>
        <end position="278"/>
    </location>
</feature>
<dbReference type="EMBL" id="JAAITQ010000006">
    <property type="protein sequence ID" value="NSE15791.1"/>
    <property type="molecule type" value="Genomic_DNA"/>
</dbReference>
<organism evidence="2 3">
    <name type="scientific">Fusicatenibacter saccharivorans</name>
    <dbReference type="NCBI Taxonomy" id="1150298"/>
    <lineage>
        <taxon>Bacteria</taxon>
        <taxon>Bacillati</taxon>
        <taxon>Bacillota</taxon>
        <taxon>Clostridia</taxon>
        <taxon>Lachnospirales</taxon>
        <taxon>Lachnospiraceae</taxon>
        <taxon>Fusicatenibacter</taxon>
    </lineage>
</organism>
<reference evidence="2 3" key="1">
    <citation type="journal article" date="2020" name="Cell Host Microbe">
        <title>Functional and Genomic Variation between Human-Derived Isolates of Lachnospiraceae Reveals Inter- and Intra-Species Diversity.</title>
        <authorList>
            <person name="Sorbara M.T."/>
            <person name="Littmann E.R."/>
            <person name="Fontana E."/>
            <person name="Moody T.U."/>
            <person name="Kohout C.E."/>
            <person name="Gjonbalaj M."/>
            <person name="Eaton V."/>
            <person name="Seok R."/>
            <person name="Leiner I.M."/>
            <person name="Pamer E.G."/>
        </authorList>
    </citation>
    <scope>NUCLEOTIDE SEQUENCE [LARGE SCALE GENOMIC DNA]</scope>
    <source>
        <strain evidence="2 3">MSK.14.54</strain>
    </source>
</reference>
<dbReference type="RefSeq" id="WP_118641155.1">
    <property type="nucleotide sequence ID" value="NZ_DAWEMV010000015.1"/>
</dbReference>
<comment type="caution">
    <text evidence="2">The sequence shown here is derived from an EMBL/GenBank/DDBJ whole genome shotgun (WGS) entry which is preliminary data.</text>
</comment>
<dbReference type="Gene3D" id="3.90.70.10">
    <property type="entry name" value="Cysteine proteinases"/>
    <property type="match status" value="1"/>
</dbReference>
<dbReference type="PROSITE" id="PS50990">
    <property type="entry name" value="PEPTIDASE_C39"/>
    <property type="match status" value="1"/>
</dbReference>
<protein>
    <recommendedName>
        <fullName evidence="1">Peptidase C39 domain-containing protein</fullName>
    </recommendedName>
</protein>
<dbReference type="Proteomes" id="UP000768180">
    <property type="component" value="Unassembled WGS sequence"/>
</dbReference>
<keyword evidence="3" id="KW-1185">Reference proteome</keyword>
<accession>A0ABX2GBS7</accession>
<dbReference type="InterPro" id="IPR005074">
    <property type="entry name" value="Peptidase_C39"/>
</dbReference>
<evidence type="ECO:0000313" key="3">
    <source>
        <dbReference type="Proteomes" id="UP000768180"/>
    </source>
</evidence>
<sequence>MIRENNTLEWQETAEQKRMTQRRIIQRRERARRRKRKVWRIRGLLLLFGCLLLLGGVRRFRQNPIQRYAKANGISMDQYPEELLSLYERNNETETFVEEYPLKKEEEPEIDLSDLSSASEVPLLLQWDQRWGYHRYAGEVMGLSGCGPTALSMVAIFMTGDITKNPRWVADFASQNGYAVDGSGTAWSLMLEGARQIGLSSKEIPVERERVENNLQAGNLIIALMGPGEFTSNGHFIVLTGLQNGRLKINDPNSRKNSEKTWDIDQVLEQTKAVWVYYK</sequence>
<dbReference type="InterPro" id="IPR039564">
    <property type="entry name" value="Peptidase_C39-like"/>
</dbReference>